<evidence type="ECO:0000313" key="3">
    <source>
        <dbReference type="EnsemblMetazoa" id="Aqu2.1.29345_001"/>
    </source>
</evidence>
<dbReference type="CDD" id="cd01670">
    <property type="entry name" value="Death"/>
    <property type="match status" value="1"/>
</dbReference>
<dbReference type="PROSITE" id="PS50017">
    <property type="entry name" value="DEATH_DOMAIN"/>
    <property type="match status" value="1"/>
</dbReference>
<dbReference type="STRING" id="400682.A0A1X7UMY4"/>
<dbReference type="InterPro" id="IPR007842">
    <property type="entry name" value="HEPN_dom"/>
</dbReference>
<dbReference type="Proteomes" id="UP000007879">
    <property type="component" value="Unassembled WGS sequence"/>
</dbReference>
<dbReference type="SUPFAM" id="SSF81593">
    <property type="entry name" value="Nucleotidyltransferase substrate binding subunit/domain"/>
    <property type="match status" value="1"/>
</dbReference>
<dbReference type="EnsemblMetazoa" id="XM_019997634.1">
    <property type="protein sequence ID" value="XP_019853193.1"/>
    <property type="gene ID" value="LOC109582730"/>
</dbReference>
<dbReference type="Gene3D" id="3.30.565.10">
    <property type="entry name" value="Histidine kinase-like ATPase, C-terminal domain"/>
    <property type="match status" value="2"/>
</dbReference>
<evidence type="ECO:0000259" key="2">
    <source>
        <dbReference type="PROSITE" id="PS50910"/>
    </source>
</evidence>
<evidence type="ECO:0008006" key="5">
    <source>
        <dbReference type="Google" id="ProtNLM"/>
    </source>
</evidence>
<reference evidence="4" key="1">
    <citation type="journal article" date="2010" name="Nature">
        <title>The Amphimedon queenslandica genome and the evolution of animal complexity.</title>
        <authorList>
            <person name="Srivastava M."/>
            <person name="Simakov O."/>
            <person name="Chapman J."/>
            <person name="Fahey B."/>
            <person name="Gauthier M.E."/>
            <person name="Mitros T."/>
            <person name="Richards G.S."/>
            <person name="Conaco C."/>
            <person name="Dacre M."/>
            <person name="Hellsten U."/>
            <person name="Larroux C."/>
            <person name="Putnam N.H."/>
            <person name="Stanke M."/>
            <person name="Adamska M."/>
            <person name="Darling A."/>
            <person name="Degnan S.M."/>
            <person name="Oakley T.H."/>
            <person name="Plachetzki D.C."/>
            <person name="Zhai Y."/>
            <person name="Adamski M."/>
            <person name="Calcino A."/>
            <person name="Cummins S.F."/>
            <person name="Goodstein D.M."/>
            <person name="Harris C."/>
            <person name="Jackson D.J."/>
            <person name="Leys S.P."/>
            <person name="Shu S."/>
            <person name="Woodcroft B.J."/>
            <person name="Vervoort M."/>
            <person name="Kosik K.S."/>
            <person name="Manning G."/>
            <person name="Degnan B.M."/>
            <person name="Rokhsar D.S."/>
        </authorList>
    </citation>
    <scope>NUCLEOTIDE SEQUENCE [LARGE SCALE GENOMIC DNA]</scope>
</reference>
<dbReference type="Gene3D" id="1.10.533.10">
    <property type="entry name" value="Death Domain, Fas"/>
    <property type="match status" value="1"/>
</dbReference>
<dbReference type="InParanoid" id="A0A1X7UMY4"/>
<dbReference type="EnsemblMetazoa" id="Aqu2.1.29345_001">
    <property type="protein sequence ID" value="Aqu2.1.29345_001"/>
    <property type="gene ID" value="Aqu2.1.29345"/>
</dbReference>
<dbReference type="eggNOG" id="ENOG502QQPY">
    <property type="taxonomic scope" value="Eukaryota"/>
</dbReference>
<dbReference type="InterPro" id="IPR011029">
    <property type="entry name" value="DEATH-like_dom_sf"/>
</dbReference>
<sequence length="4220" mass="480408">MTSSALGSETEGLQLHHLLDIKDLENVLNLLKRSPFSFRKWKDFGSALGLGYVTLTDIQFRFRNNSRDDCMRECLSKWLKKVDNVKRKGVPTLGRLSDALEEIGERSAAEYIRRNGRSDVDDLFGESFGQRRPPLYEIIRNILREYPSGQIFKEIIQNADDARAKEVKFFLDCRVLQTLPPSLISAASGSEYSKELLQQFTGPALLSYNDAPFRQEDWESIQSLQHSGKAKNPHKVGKFGIGFNSVYHITDLPVILSQNYCGFLEPQERVWKGESGKGFSLRNLKSSCQEALKPFHGICGFSKANPSYQDKTLFRFPLRNRESNLSSDVYTIDKLHSLLHTLQEEAQYLLVFLRSVCSIEICKITERNDTVSLFKVSVSQKDFQSRLSQQRKLLSDVESTFIDDSKYSIRDIIIDASHFSIETVDAGVVSNYDWLVINQIGSDDNDVMQLAEKQHILPWVGAAINLDDTISNGRIFCVLPLPVEDQAPFNVHVNGTFAISSNRRSLKWEAQERKGDEEGTWNKLLVEKCLPSCYFKLVSELMEFLIDPSTVYSCWPDVKRVANTPWQGLLDPFYQLLVSSSKAVHTFGERWVSTSDAVYIIDELPTSVKDAVVSCNENLVDIDSSNYEALEQYCISLETLQPAVVRSYLRSNVSSYCNTSRNEKIEILKYILKDDAFHDIIGLQLLPLADDSFEMFQSKSYFVEDIFVSSSSHPISLLPGLENQLVSVYNEDSTLHSLLCSVVGSGCTQLVLLDTEQVANLVSKCNTSCWSRDQMSHFWQWLNSQELSYFQSKPIVPVKTHTGSTSVTALAKQDRVVYISPYNHVASAALLSGLEKCGIRFADVREFSYLKHKQLFQYLYQFKNDQVLDAMLSLSFKGVRLSSSEAVAMQHFFSNFEGERYRIIILCGIPFLKVLQHNQSSRVSVNAIRASCCDNRAIAMSGTYSFRTDLLTNTPLIIDVTGNVSNLIRNLSNHIYLMKETEYLQKIAFQQIRNRQFSNSSIVPFMISVLDNFYTPQYRQIAQQLTSAMSSLPFVEVSNSSILDAPQNLFDPESEILCQLYNGESKFPASNFYPYLSILRKCDLKTSVNANEIFQILLSLRSSARFSNSYNVGQIKYSRVVSVLKYLSDNPVLLYTSVNYHNNLIDVLHSQASQYCWLPVASNPPSNYPSNLMWKGSQYSTSLVSSDFNPLVVQTQELASSDLPLIVGSQALFVENVPSQLVQGLGSQPSDLVPAVINHFHEIISLEDEIPTDMLQSIALQTYSYLMQNISYCNSQMFVGKWIWSEALSTFIDSSQVAVSANPSFRSNLAPFIFVLPASLQKFSKLFIRCGVPVSITSKQIVSVLYLVRDQTCHKLSADDAWLIVKSILDWVVEDINRMDEDDILVPVKSGFDYPKLLPIEEVFYTDDEIFCDIANDLDEDYSLIHDKVSHLSSKLGLTPLSDHLGITEDVFDDAGQHEPLTTRLGNILREYKDGLTIIKEMIQNADDAGATEVNIMYDKRTHSAKKLIIKGIGDSHGPALIVHNNSTFTEEDFENITKLAAATKANQPLKIGKFGVGFCSVYHITDVPSFISGKWLYIFDPTLKYLKGVVHNQSSPGKKIEYRSKFLAHSDQLAPYQDLFGFRSSIKYNGTIFRLPFRTNPSQISSTLYDDELVQQIKDDLEDNASKLLLFLQNVKSITFSTVQDNGDRLHEISIKCNAIESYGIEKKVITVTSLNYEEEIEHWLVSTVTENLEGYNDLAVASVACGLRKSDNIYHCQSIEGNVFCFLPLAVSSTGLPVHVSANFAVMSNRSGILTSESVKESSYSKEHWNKQLMTTVIPNAYCLLLTKLLEMHFSDELALYDFFALWPLAASLKTKNPWESLLPVLFHLISQETLFYSSCTQKWLTLSQSQFFPSSLFQVSGTKENDLHIFHEFASMLKLPVVALPKLHLEQLQNMIEVNAIDLITEKKFLEIFLNSELFGKQDLSTSNVNTRNSILFIILSALGTGKYDWLKHRLKDFQCIPVSPDGLQLKKACKLVDPSLFCDMFDPENEMFPLNSFYEDHLVDAALSMLGLMKRELSWDAIIISAQTIKELYDRSKEKALLRVKSIIKFLNATNCPVEFRDIPFLPVLEKPETYILPWKGDGCTVLSASEVMVMTSEDNMQKASFIAGSQKPIVNIQCVGKSGCDLIPPNSLKLLHISTWPSLNDVLNHFRSLIGLMSEESSQKFFEMEDVLSHIERTCQLVYEFFENELMNPSHIIAEDIDMPPTPAEILHSYQDKPFIWTGSEFIIPNNVAQSWKTNGPYLYKLPVIISEKKRLQNALAIHSNFDINKLLDTLGQMYTQFGQEPLPSDYHEFVDNLILELNGAQKEDFDKRKETILVDVHYVLRPSTNLYYNDVLWLSEVDDYCYPIHEKLTNEMAKFFGVVPVRSNYLNQFVDDSAFAGSDFGQTEKLTDRLKTILRDYPLGITFLKELLQNADDAKATQMRIILDKRQHEKERVPSEKWGDDLQGPALLVWNDKNFSDKDLEGIQKLGFGSKRDDEETIGQFGIGFNVVYHITDCPSFITRGEKLCVFDPHCRYVSGADVSRPGRQYSTNDKFWKDMSDLRSCFLQDGVLNELPGLDKGVLFRLPLRCTDEQVKESELIDDKEKTKPLTADKMESYLSEWVATIKHSLLFLNNVVNFEYFIINGSNSVSCQQSFAIHLSDDSHHKRASFKNSLSSFRDSQQPDLVLYQLILKTVHSDRPEASTKEKWLIQQGVGDIQNPSQQWNYFKKIPRHGIAATLERCNDFKGQVFCFLPLPGYTNLPVHINGEFILSSDRHSLWISEVSEKPDDNTKWNNNLLDSISSSYAEFLEQVKPYYCITKGYENMKSCLNAVKSYYSLFPFWISVNGWKQIGHKVLKLLWFHNAKILTSTKEENQFFLIDWHVLHNDTEPFKQAYFVSSFTRNYHEICKILLKLGMVLTSAPYLLCKHFKEILKCTDKEPAIVTEQILKCTDKEPAIVTEQSIFHFFKSFHSQIITKCPCSIQDTPFESVKKFSAFFEYLLLKSDEGDKIEYKFPASPVNIPLLLTADGQLQVFEKFPKTLFSKFAWLFPNSRSQFLHESCITCCPKLTRSYFLSSKDVTFDFVDNLMRENIPIELLSLQVDISDSFVIGLATLWLDEIMLTQEELISLWQCLSTDDCFKHHQGNIVKQWALIPSTSGFLFNSSSPIRPIINPATEDIKSHDVKFCHMLRSFDVPFFDTEIELPSVVKEYCFQLADADKVLGMLYHIHKQKNIFSCLESSCPTFQVLVKYLGKVNFRNNSQSLRFVKSLPVFESIKGDLNCIYGKDVYIISHNYKGVCQAGYSKWATDENIIFLNPSGAWDNFCDVRVFGIESVSQQDVFIRFVFSKFSILTSQERLEQLTHIRDRRFISERDCIEPSPFYLALYELPCLEGKDGKLQPLSYFKDHTIPLFKEFRECFSFVPINYQSKRWLDFFRILCLKTTLNKKEFKTCCQSLSSKDALKWPIISKMLVDYLFSKSAKKWHKDSSFLAEIGRICFIKAESVDNLQWIMPSEFTSLTSLNQTVLHSYAELVWTVKPVVKLPTEFMESYEYKQCLMEASICPEENESYCDMTLKKIGVTIKPELEDVSKNLVHISKARLSDPSLFGNYDIDITHDQCSLLQTVIVKNFWYLIENKANQGLNELFTIPCIPVSADNSKNNVVSQPVLVKPVQVVRHISSAQDSENLFPYIISLPPFMEEFGINLPLIGISETISLKALQHLLEQLKGRHLNSDESIKVREALLILYELCKEDSRDEDVIAKELSPLYLPNDEGHMKLSTELLFIDLKRYAKSRLDLAKSSYSLFQLPTVVLPSSQKNSIPEKKICLTLPEEVRPHGLSLVCKEELVSTSNLMIECSHLTDYFQNLKSLVPSLQLVLPKVISAHLKTFGSSTVKDTEINEVVSTLSNKYITETKVVVKEDLRCHIKLADEMLIGTINVPFLIHDSSTLYVDSKAKPSSISFCKDMASIICVEIAQSHDEKPTKYLRFLYPIADCLTAQSKEDFCDVLERYEVDDDMDMSFDPEKDTINAHGQGADESTKAIIDPSEAVRWLKQAKSDLIAMSILCEHVTDKSVYCQVLLLAHETCEKSLKAGMYKLGLTPDLTSHGLCYLAEEIASSDKLIFDELRELPQLVSSMEKYYLNSRFPNRHLLPRAPVDVYSSADAIGVAKNAKKVYDLVAMLFEPSEVPESMCNVM</sequence>
<dbReference type="OrthoDB" id="1262810at2759"/>
<evidence type="ECO:0000259" key="1">
    <source>
        <dbReference type="PROSITE" id="PS50017"/>
    </source>
</evidence>
<dbReference type="InterPro" id="IPR000488">
    <property type="entry name" value="Death_dom"/>
</dbReference>
<dbReference type="KEGG" id="aqu:109582730"/>
<dbReference type="InterPro" id="IPR036890">
    <property type="entry name" value="HATPase_C_sf"/>
</dbReference>
<protein>
    <recommendedName>
        <fullName evidence="5">Death domain-containing protein</fullName>
    </recommendedName>
</protein>
<feature type="domain" description="Death" evidence="1">
    <location>
        <begin position="40"/>
        <end position="116"/>
    </location>
</feature>
<gene>
    <name evidence="3" type="primary">109582730</name>
</gene>
<dbReference type="InterPro" id="IPR058210">
    <property type="entry name" value="SACS/Nov_dom"/>
</dbReference>
<dbReference type="GO" id="GO:0007165">
    <property type="term" value="P:signal transduction"/>
    <property type="evidence" value="ECO:0007669"/>
    <property type="project" value="InterPro"/>
</dbReference>
<keyword evidence="4" id="KW-1185">Reference proteome</keyword>
<dbReference type="Pfam" id="PF25794">
    <property type="entry name" value="SACS"/>
    <property type="match status" value="3"/>
</dbReference>
<evidence type="ECO:0000313" key="4">
    <source>
        <dbReference type="Proteomes" id="UP000007879"/>
    </source>
</evidence>
<proteinExistence type="predicted"/>
<dbReference type="Pfam" id="PF05168">
    <property type="entry name" value="HEPN"/>
    <property type="match status" value="1"/>
</dbReference>
<dbReference type="Gene3D" id="1.20.120.330">
    <property type="entry name" value="Nucleotidyltransferases domain 2"/>
    <property type="match status" value="1"/>
</dbReference>
<dbReference type="PROSITE" id="PS50910">
    <property type="entry name" value="HEPN"/>
    <property type="match status" value="1"/>
</dbReference>
<dbReference type="PANTHER" id="PTHR46919:SF2">
    <property type="entry name" value="SACSIN"/>
    <property type="match status" value="1"/>
</dbReference>
<name>A0A1X7UMY4_AMPQE</name>
<reference evidence="3" key="2">
    <citation type="submission" date="2017-05" db="UniProtKB">
        <authorList>
            <consortium name="EnsemblMetazoa"/>
        </authorList>
    </citation>
    <scope>IDENTIFICATION</scope>
</reference>
<accession>A0A1X7UMY4</accession>
<feature type="domain" description="HEPN" evidence="2">
    <location>
        <begin position="4081"/>
        <end position="4199"/>
    </location>
</feature>
<dbReference type="SUPFAM" id="SSF55874">
    <property type="entry name" value="ATPase domain of HSP90 chaperone/DNA topoisomerase II/histidine kinase"/>
    <property type="match status" value="3"/>
</dbReference>
<dbReference type="PANTHER" id="PTHR46919">
    <property type="entry name" value="ZINC FINGER, C3HC4 TYPE (RING FINGER) FAMILY PROTEIN"/>
    <property type="match status" value="1"/>
</dbReference>
<dbReference type="OMA" id="DPGMKSC"/>
<dbReference type="SUPFAM" id="SSF47986">
    <property type="entry name" value="DEATH domain"/>
    <property type="match status" value="1"/>
</dbReference>
<organism evidence="3">
    <name type="scientific">Amphimedon queenslandica</name>
    <name type="common">Sponge</name>
    <dbReference type="NCBI Taxonomy" id="400682"/>
    <lineage>
        <taxon>Eukaryota</taxon>
        <taxon>Metazoa</taxon>
        <taxon>Porifera</taxon>
        <taxon>Demospongiae</taxon>
        <taxon>Heteroscleromorpha</taxon>
        <taxon>Haplosclerida</taxon>
        <taxon>Niphatidae</taxon>
        <taxon>Amphimedon</taxon>
    </lineage>
</organism>
<dbReference type="NCBIfam" id="NF047352">
    <property type="entry name" value="P_loop_sacsin"/>
    <property type="match status" value="3"/>
</dbReference>